<dbReference type="SUPFAM" id="SSF102712">
    <property type="entry name" value="JAB1/MPN domain"/>
    <property type="match status" value="1"/>
</dbReference>
<evidence type="ECO:0000256" key="2">
    <source>
        <dbReference type="ARBA" id="ARBA00022723"/>
    </source>
</evidence>
<dbReference type="EMBL" id="CP031555">
    <property type="protein sequence ID" value="AXO14755.1"/>
    <property type="molecule type" value="Genomic_DNA"/>
</dbReference>
<dbReference type="InterPro" id="IPR051929">
    <property type="entry name" value="VirAsm_ModProt"/>
</dbReference>
<dbReference type="PANTHER" id="PTHR34858:SF1">
    <property type="entry name" value="CYSO-CYSTEINE PEPTIDASE"/>
    <property type="match status" value="1"/>
</dbReference>
<dbReference type="RefSeq" id="WP_064789596.1">
    <property type="nucleotide sequence ID" value="NZ_CP031555.1"/>
</dbReference>
<keyword evidence="8" id="KW-1185">Reference proteome</keyword>
<accession>A0ABM6XZY1</accession>
<dbReference type="Gene3D" id="3.40.140.10">
    <property type="entry name" value="Cytidine Deaminase, domain 2"/>
    <property type="match status" value="1"/>
</dbReference>
<feature type="domain" description="JAB1/MPN/MOV34 metalloenzyme" evidence="6">
    <location>
        <begin position="20"/>
        <end position="145"/>
    </location>
</feature>
<keyword evidence="5" id="KW-0482">Metalloprotease</keyword>
<evidence type="ECO:0000256" key="4">
    <source>
        <dbReference type="ARBA" id="ARBA00022833"/>
    </source>
</evidence>
<keyword evidence="4" id="KW-0862">Zinc</keyword>
<keyword evidence="2" id="KW-0479">Metal-binding</keyword>
<dbReference type="InterPro" id="IPR000555">
    <property type="entry name" value="JAMM/MPN+_dom"/>
</dbReference>
<dbReference type="InterPro" id="IPR028090">
    <property type="entry name" value="JAB_dom_prok"/>
</dbReference>
<dbReference type="CDD" id="cd08070">
    <property type="entry name" value="MPN_like"/>
    <property type="match status" value="1"/>
</dbReference>
<dbReference type="SMART" id="SM00232">
    <property type="entry name" value="JAB_MPN"/>
    <property type="match status" value="1"/>
</dbReference>
<dbReference type="PANTHER" id="PTHR34858">
    <property type="entry name" value="CYSO-CYSTEINE PEPTIDASE"/>
    <property type="match status" value="1"/>
</dbReference>
<evidence type="ECO:0000313" key="7">
    <source>
        <dbReference type="EMBL" id="AXO14755.1"/>
    </source>
</evidence>
<dbReference type="Pfam" id="PF14464">
    <property type="entry name" value="Prok-JAB"/>
    <property type="match status" value="1"/>
</dbReference>
<evidence type="ECO:0000313" key="8">
    <source>
        <dbReference type="Proteomes" id="UP000256971"/>
    </source>
</evidence>
<evidence type="ECO:0000256" key="5">
    <source>
        <dbReference type="ARBA" id="ARBA00023049"/>
    </source>
</evidence>
<name>A0ABM6XZY1_9PROT</name>
<keyword evidence="1" id="KW-0645">Protease</keyword>
<evidence type="ECO:0000256" key="3">
    <source>
        <dbReference type="ARBA" id="ARBA00022801"/>
    </source>
</evidence>
<reference evidence="7 8" key="1">
    <citation type="submission" date="2018-08" db="EMBL/GenBank/DDBJ databases">
        <title>Complete genome sequence of type strain Thalassospira indica MCCC 1A01103T, isolated from isolated from deep seawater of the Indian Ocean.</title>
        <authorList>
            <person name="Liu Y."/>
        </authorList>
    </citation>
    <scope>NUCLEOTIDE SEQUENCE [LARGE SCALE GENOMIC DNA]</scope>
    <source>
        <strain evidence="7 8">PB8BT</strain>
    </source>
</reference>
<sequence length="167" mass="18584">MANGQGIANNNSLGGDDQTHIALGKALLEEIRDFAAVKWPEEACGLLIAAIDTPNRIDRVVFARNVAEDPLTTFEIDPQTLIEAHRTARQKREQVVGCFHSHPNGKALPSPTDRARADENGFLWLIIATEHNRAGDSGLYRIIHQSTADAAEQSELRYFRRCQIIDR</sequence>
<dbReference type="Proteomes" id="UP000256971">
    <property type="component" value="Chromosome"/>
</dbReference>
<evidence type="ECO:0000256" key="1">
    <source>
        <dbReference type="ARBA" id="ARBA00022670"/>
    </source>
</evidence>
<proteinExistence type="predicted"/>
<keyword evidence="3" id="KW-0378">Hydrolase</keyword>
<organism evidence="7 8">
    <name type="scientific">Thalassospira indica</name>
    <dbReference type="NCBI Taxonomy" id="1891279"/>
    <lineage>
        <taxon>Bacteria</taxon>
        <taxon>Pseudomonadati</taxon>
        <taxon>Pseudomonadota</taxon>
        <taxon>Alphaproteobacteria</taxon>
        <taxon>Rhodospirillales</taxon>
        <taxon>Thalassospiraceae</taxon>
        <taxon>Thalassospira</taxon>
    </lineage>
</organism>
<gene>
    <name evidence="7" type="ORF">DY252_11435</name>
</gene>
<protein>
    <recommendedName>
        <fullName evidence="6">JAB1/MPN/MOV34 metalloenzyme domain-containing protein</fullName>
    </recommendedName>
</protein>
<evidence type="ECO:0000259" key="6">
    <source>
        <dbReference type="SMART" id="SM00232"/>
    </source>
</evidence>